<proteinExistence type="predicted"/>
<keyword evidence="3" id="KW-1185">Reference proteome</keyword>
<keyword evidence="1" id="KW-1133">Transmembrane helix</keyword>
<gene>
    <name evidence="2" type="ORF">SAMN05421771_1987</name>
</gene>
<organism evidence="2 3">
    <name type="scientific">Granulicella pectinivorans</name>
    <dbReference type="NCBI Taxonomy" id="474950"/>
    <lineage>
        <taxon>Bacteria</taxon>
        <taxon>Pseudomonadati</taxon>
        <taxon>Acidobacteriota</taxon>
        <taxon>Terriglobia</taxon>
        <taxon>Terriglobales</taxon>
        <taxon>Acidobacteriaceae</taxon>
        <taxon>Granulicella</taxon>
    </lineage>
</organism>
<name>A0A1I6M774_9BACT</name>
<dbReference type="EMBL" id="FOZL01000001">
    <property type="protein sequence ID" value="SFS11570.1"/>
    <property type="molecule type" value="Genomic_DNA"/>
</dbReference>
<dbReference type="AlphaFoldDB" id="A0A1I6M774"/>
<evidence type="ECO:0000313" key="2">
    <source>
        <dbReference type="EMBL" id="SFS11570.1"/>
    </source>
</evidence>
<feature type="transmembrane region" description="Helical" evidence="1">
    <location>
        <begin position="26"/>
        <end position="43"/>
    </location>
</feature>
<dbReference type="NCBIfam" id="NF033488">
    <property type="entry name" value="lmo0937_fam_TM"/>
    <property type="match status" value="1"/>
</dbReference>
<protein>
    <recommendedName>
        <fullName evidence="4">Lmo0937 family membrane protein</fullName>
    </recommendedName>
</protein>
<accession>A0A1I6M774</accession>
<keyword evidence="1" id="KW-0472">Membrane</keyword>
<reference evidence="2 3" key="1">
    <citation type="submission" date="2016-10" db="EMBL/GenBank/DDBJ databases">
        <authorList>
            <person name="de Groot N.N."/>
        </authorList>
    </citation>
    <scope>NUCLEOTIDE SEQUENCE [LARGE SCALE GENOMIC DNA]</scope>
    <source>
        <strain evidence="2 3">DSM 21001</strain>
    </source>
</reference>
<dbReference type="STRING" id="474950.SAMN05421771_1987"/>
<keyword evidence="1" id="KW-0812">Transmembrane</keyword>
<sequence length="49" mass="5536">MLWTITIVLFILWILGLVSSYTLGGWIHVLLVLAIIVLIFNLLSGRRAL</sequence>
<evidence type="ECO:0000256" key="1">
    <source>
        <dbReference type="SAM" id="Phobius"/>
    </source>
</evidence>
<evidence type="ECO:0008006" key="4">
    <source>
        <dbReference type="Google" id="ProtNLM"/>
    </source>
</evidence>
<dbReference type="Proteomes" id="UP000199024">
    <property type="component" value="Unassembled WGS sequence"/>
</dbReference>
<dbReference type="Pfam" id="PF18919">
    <property type="entry name" value="DUF5670"/>
    <property type="match status" value="1"/>
</dbReference>
<evidence type="ECO:0000313" key="3">
    <source>
        <dbReference type="Proteomes" id="UP000199024"/>
    </source>
</evidence>
<dbReference type="InterPro" id="IPR043727">
    <property type="entry name" value="Lmo0937-like"/>
</dbReference>
<dbReference type="RefSeq" id="WP_141223864.1">
    <property type="nucleotide sequence ID" value="NZ_FOZL01000001.1"/>
</dbReference>